<dbReference type="InterPro" id="IPR003658">
    <property type="entry name" value="Anti-sigma_ant"/>
</dbReference>
<proteinExistence type="inferred from homology"/>
<dbReference type="NCBIfam" id="TIGR00377">
    <property type="entry name" value="ant_ant_sig"/>
    <property type="match status" value="1"/>
</dbReference>
<dbReference type="InterPro" id="IPR058548">
    <property type="entry name" value="MlaB-like_STAS"/>
</dbReference>
<dbReference type="GO" id="GO:0043856">
    <property type="term" value="F:anti-sigma factor antagonist activity"/>
    <property type="evidence" value="ECO:0007669"/>
    <property type="project" value="InterPro"/>
</dbReference>
<dbReference type="PANTHER" id="PTHR33495:SF2">
    <property type="entry name" value="ANTI-SIGMA FACTOR ANTAGONIST TM_1081-RELATED"/>
    <property type="match status" value="1"/>
</dbReference>
<reference evidence="4" key="1">
    <citation type="journal article" date="2021" name="PeerJ">
        <title>Extensive microbial diversity within the chicken gut microbiome revealed by metagenomics and culture.</title>
        <authorList>
            <person name="Gilroy R."/>
            <person name="Ravi A."/>
            <person name="Getino M."/>
            <person name="Pursley I."/>
            <person name="Horton D.L."/>
            <person name="Alikhan N.F."/>
            <person name="Baker D."/>
            <person name="Gharbi K."/>
            <person name="Hall N."/>
            <person name="Watson M."/>
            <person name="Adriaenssens E.M."/>
            <person name="Foster-Nyarko E."/>
            <person name="Jarju S."/>
            <person name="Secka A."/>
            <person name="Antonio M."/>
            <person name="Oren A."/>
            <person name="Chaudhuri R.R."/>
            <person name="La Ragione R."/>
            <person name="Hildebrand F."/>
            <person name="Pallen M.J."/>
        </authorList>
    </citation>
    <scope>NUCLEOTIDE SEQUENCE</scope>
    <source>
        <strain evidence="4">ChiBcec16-3735</strain>
    </source>
</reference>
<comment type="similarity">
    <text evidence="1 2">Belongs to the anti-sigma-factor antagonist family.</text>
</comment>
<dbReference type="EMBL" id="DXBJ01000042">
    <property type="protein sequence ID" value="HIZ58122.1"/>
    <property type="molecule type" value="Genomic_DNA"/>
</dbReference>
<comment type="caution">
    <text evidence="4">The sequence shown here is derived from an EMBL/GenBank/DDBJ whole genome shotgun (WGS) entry which is preliminary data.</text>
</comment>
<accession>A0A9D2JME0</accession>
<dbReference type="SUPFAM" id="SSF52091">
    <property type="entry name" value="SpoIIaa-like"/>
    <property type="match status" value="1"/>
</dbReference>
<name>A0A9D2JME0_9FIRM</name>
<gene>
    <name evidence="4" type="ORF">H9725_06040</name>
</gene>
<dbReference type="Proteomes" id="UP000824065">
    <property type="component" value="Unassembled WGS sequence"/>
</dbReference>
<organism evidence="4 5">
    <name type="scientific">Candidatus Faecalibacterium gallistercoris</name>
    <dbReference type="NCBI Taxonomy" id="2838579"/>
    <lineage>
        <taxon>Bacteria</taxon>
        <taxon>Bacillati</taxon>
        <taxon>Bacillota</taxon>
        <taxon>Clostridia</taxon>
        <taxon>Eubacteriales</taxon>
        <taxon>Oscillospiraceae</taxon>
        <taxon>Faecalibacterium</taxon>
    </lineage>
</organism>
<reference evidence="4" key="2">
    <citation type="submission" date="2021-04" db="EMBL/GenBank/DDBJ databases">
        <authorList>
            <person name="Gilroy R."/>
        </authorList>
    </citation>
    <scope>NUCLEOTIDE SEQUENCE</scope>
    <source>
        <strain evidence="4">ChiBcec16-3735</strain>
    </source>
</reference>
<dbReference type="PROSITE" id="PS50801">
    <property type="entry name" value="STAS"/>
    <property type="match status" value="1"/>
</dbReference>
<dbReference type="Pfam" id="PF13466">
    <property type="entry name" value="STAS_2"/>
    <property type="match status" value="1"/>
</dbReference>
<dbReference type="InterPro" id="IPR036513">
    <property type="entry name" value="STAS_dom_sf"/>
</dbReference>
<feature type="domain" description="STAS" evidence="3">
    <location>
        <begin position="2"/>
        <end position="95"/>
    </location>
</feature>
<evidence type="ECO:0000259" key="3">
    <source>
        <dbReference type="PROSITE" id="PS50801"/>
    </source>
</evidence>
<dbReference type="AlphaFoldDB" id="A0A9D2JME0"/>
<protein>
    <recommendedName>
        <fullName evidence="2">Anti-sigma factor antagonist</fullName>
    </recommendedName>
</protein>
<evidence type="ECO:0000313" key="5">
    <source>
        <dbReference type="Proteomes" id="UP000824065"/>
    </source>
</evidence>
<dbReference type="PANTHER" id="PTHR33495">
    <property type="entry name" value="ANTI-SIGMA FACTOR ANTAGONIST TM_1081-RELATED-RELATED"/>
    <property type="match status" value="1"/>
</dbReference>
<sequence length="106" mass="11269">MANVSFSAAGDTLYAYLAGEIDHDAAQTLRLALDDALVSRGPRTLVLDFGGVGFMDSSGVGLILGRQRRAQALGGTVRVQHAPRQLRRVLDLAHIPCMTEEGGTHP</sequence>
<dbReference type="Gene3D" id="3.30.750.24">
    <property type="entry name" value="STAS domain"/>
    <property type="match status" value="1"/>
</dbReference>
<evidence type="ECO:0000256" key="2">
    <source>
        <dbReference type="RuleBase" id="RU003749"/>
    </source>
</evidence>
<evidence type="ECO:0000313" key="4">
    <source>
        <dbReference type="EMBL" id="HIZ58122.1"/>
    </source>
</evidence>
<dbReference type="CDD" id="cd07043">
    <property type="entry name" value="STAS_anti-anti-sigma_factors"/>
    <property type="match status" value="1"/>
</dbReference>
<dbReference type="InterPro" id="IPR002645">
    <property type="entry name" value="STAS_dom"/>
</dbReference>
<evidence type="ECO:0000256" key="1">
    <source>
        <dbReference type="ARBA" id="ARBA00009013"/>
    </source>
</evidence>